<sequence length="106" mass="11672">MGIDEAGSERLAARLAAIASPQRMRILAELHEQPRYVSELARRVEMSRALLYMHLRKLEEAGFVASHLELGDDGKAVNIFESVPFSISINPDAIAAAVNSPNTRKD</sequence>
<dbReference type="AlphaFoldDB" id="A0A7Z0CGM1"/>
<dbReference type="InterPro" id="IPR051081">
    <property type="entry name" value="HTH_MetalResp_TranReg"/>
</dbReference>
<dbReference type="Gene3D" id="1.10.10.10">
    <property type="entry name" value="Winged helix-like DNA-binding domain superfamily/Winged helix DNA-binding domain"/>
    <property type="match status" value="1"/>
</dbReference>
<evidence type="ECO:0000313" key="6">
    <source>
        <dbReference type="Proteomes" id="UP000547973"/>
    </source>
</evidence>
<dbReference type="PANTHER" id="PTHR33154:SF33">
    <property type="entry name" value="TRANSCRIPTIONAL REPRESSOR SDPR"/>
    <property type="match status" value="1"/>
</dbReference>
<name>A0A7Z0CGM1_9MICO</name>
<dbReference type="InterPro" id="IPR011991">
    <property type="entry name" value="ArsR-like_HTH"/>
</dbReference>
<evidence type="ECO:0000313" key="5">
    <source>
        <dbReference type="EMBL" id="NYI40561.1"/>
    </source>
</evidence>
<dbReference type="GO" id="GO:0003677">
    <property type="term" value="F:DNA binding"/>
    <property type="evidence" value="ECO:0007669"/>
    <property type="project" value="UniProtKB-KW"/>
</dbReference>
<evidence type="ECO:0000259" key="4">
    <source>
        <dbReference type="SMART" id="SM00418"/>
    </source>
</evidence>
<dbReference type="EMBL" id="JACBZO010000001">
    <property type="protein sequence ID" value="NYI40561.1"/>
    <property type="molecule type" value="Genomic_DNA"/>
</dbReference>
<dbReference type="PANTHER" id="PTHR33154">
    <property type="entry name" value="TRANSCRIPTIONAL REGULATOR, ARSR FAMILY"/>
    <property type="match status" value="1"/>
</dbReference>
<reference evidence="5 6" key="1">
    <citation type="submission" date="2020-07" db="EMBL/GenBank/DDBJ databases">
        <title>Sequencing the genomes of 1000 actinobacteria strains.</title>
        <authorList>
            <person name="Klenk H.-P."/>
        </authorList>
    </citation>
    <scope>NUCLEOTIDE SEQUENCE [LARGE SCALE GENOMIC DNA]</scope>
    <source>
        <strain evidence="5 6">DSM 19970</strain>
    </source>
</reference>
<keyword evidence="2 5" id="KW-0238">DNA-binding</keyword>
<gene>
    <name evidence="5" type="ORF">BKA03_000680</name>
</gene>
<accession>A0A7Z0CGM1</accession>
<evidence type="ECO:0000256" key="3">
    <source>
        <dbReference type="ARBA" id="ARBA00023163"/>
    </source>
</evidence>
<organism evidence="5 6">
    <name type="scientific">Demequina lutea</name>
    <dbReference type="NCBI Taxonomy" id="431489"/>
    <lineage>
        <taxon>Bacteria</taxon>
        <taxon>Bacillati</taxon>
        <taxon>Actinomycetota</taxon>
        <taxon>Actinomycetes</taxon>
        <taxon>Micrococcales</taxon>
        <taxon>Demequinaceae</taxon>
        <taxon>Demequina</taxon>
    </lineage>
</organism>
<keyword evidence="1" id="KW-0805">Transcription regulation</keyword>
<comment type="caution">
    <text evidence="5">The sequence shown here is derived from an EMBL/GenBank/DDBJ whole genome shotgun (WGS) entry which is preliminary data.</text>
</comment>
<dbReference type="Proteomes" id="UP000547973">
    <property type="component" value="Unassembled WGS sequence"/>
</dbReference>
<feature type="domain" description="HTH arsR-type" evidence="4">
    <location>
        <begin position="13"/>
        <end position="99"/>
    </location>
</feature>
<dbReference type="InterPro" id="IPR036388">
    <property type="entry name" value="WH-like_DNA-bd_sf"/>
</dbReference>
<dbReference type="SMART" id="SM00418">
    <property type="entry name" value="HTH_ARSR"/>
    <property type="match status" value="1"/>
</dbReference>
<proteinExistence type="predicted"/>
<dbReference type="CDD" id="cd00090">
    <property type="entry name" value="HTH_ARSR"/>
    <property type="match status" value="1"/>
</dbReference>
<evidence type="ECO:0000256" key="2">
    <source>
        <dbReference type="ARBA" id="ARBA00023125"/>
    </source>
</evidence>
<dbReference type="Pfam" id="PF01022">
    <property type="entry name" value="HTH_5"/>
    <property type="match status" value="1"/>
</dbReference>
<protein>
    <submittedName>
        <fullName evidence="5">DNA-binding transcriptional ArsR family regulator</fullName>
    </submittedName>
</protein>
<keyword evidence="3" id="KW-0804">Transcription</keyword>
<dbReference type="InterPro" id="IPR001845">
    <property type="entry name" value="HTH_ArsR_DNA-bd_dom"/>
</dbReference>
<dbReference type="InterPro" id="IPR036390">
    <property type="entry name" value="WH_DNA-bd_sf"/>
</dbReference>
<dbReference type="RefSeq" id="WP_238579391.1">
    <property type="nucleotide sequence ID" value="NZ_BBRC01000003.1"/>
</dbReference>
<keyword evidence="6" id="KW-1185">Reference proteome</keyword>
<dbReference type="GO" id="GO:0003700">
    <property type="term" value="F:DNA-binding transcription factor activity"/>
    <property type="evidence" value="ECO:0007669"/>
    <property type="project" value="InterPro"/>
</dbReference>
<evidence type="ECO:0000256" key="1">
    <source>
        <dbReference type="ARBA" id="ARBA00023015"/>
    </source>
</evidence>
<dbReference type="SUPFAM" id="SSF46785">
    <property type="entry name" value="Winged helix' DNA-binding domain"/>
    <property type="match status" value="1"/>
</dbReference>